<dbReference type="Proteomes" id="UP000814033">
    <property type="component" value="Unassembled WGS sequence"/>
</dbReference>
<keyword evidence="2" id="KW-1185">Reference proteome</keyword>
<name>A0ACB8REN9_9AGAM</name>
<gene>
    <name evidence="1" type="ORF">FA95DRAFT_1547306</name>
</gene>
<dbReference type="EMBL" id="MU276052">
    <property type="protein sequence ID" value="KAI0042686.1"/>
    <property type="molecule type" value="Genomic_DNA"/>
</dbReference>
<reference evidence="1" key="2">
    <citation type="journal article" date="2022" name="New Phytol.">
        <title>Evolutionary transition to the ectomycorrhizal habit in the genomes of a hyperdiverse lineage of mushroom-forming fungi.</title>
        <authorList>
            <person name="Looney B."/>
            <person name="Miyauchi S."/>
            <person name="Morin E."/>
            <person name="Drula E."/>
            <person name="Courty P.E."/>
            <person name="Kohler A."/>
            <person name="Kuo A."/>
            <person name="LaButti K."/>
            <person name="Pangilinan J."/>
            <person name="Lipzen A."/>
            <person name="Riley R."/>
            <person name="Andreopoulos W."/>
            <person name="He G."/>
            <person name="Johnson J."/>
            <person name="Nolan M."/>
            <person name="Tritt A."/>
            <person name="Barry K.W."/>
            <person name="Grigoriev I.V."/>
            <person name="Nagy L.G."/>
            <person name="Hibbett D."/>
            <person name="Henrissat B."/>
            <person name="Matheny P.B."/>
            <person name="Labbe J."/>
            <person name="Martin F.M."/>
        </authorList>
    </citation>
    <scope>NUCLEOTIDE SEQUENCE</scope>
    <source>
        <strain evidence="1">FP105234-sp</strain>
    </source>
</reference>
<organism evidence="1 2">
    <name type="scientific">Auriscalpium vulgare</name>
    <dbReference type="NCBI Taxonomy" id="40419"/>
    <lineage>
        <taxon>Eukaryota</taxon>
        <taxon>Fungi</taxon>
        <taxon>Dikarya</taxon>
        <taxon>Basidiomycota</taxon>
        <taxon>Agaricomycotina</taxon>
        <taxon>Agaricomycetes</taxon>
        <taxon>Russulales</taxon>
        <taxon>Auriscalpiaceae</taxon>
        <taxon>Auriscalpium</taxon>
    </lineage>
</organism>
<evidence type="ECO:0000313" key="1">
    <source>
        <dbReference type="EMBL" id="KAI0042686.1"/>
    </source>
</evidence>
<reference evidence="1" key="1">
    <citation type="submission" date="2021-02" db="EMBL/GenBank/DDBJ databases">
        <authorList>
            <consortium name="DOE Joint Genome Institute"/>
            <person name="Ahrendt S."/>
            <person name="Looney B.P."/>
            <person name="Miyauchi S."/>
            <person name="Morin E."/>
            <person name="Drula E."/>
            <person name="Courty P.E."/>
            <person name="Chicoki N."/>
            <person name="Fauchery L."/>
            <person name="Kohler A."/>
            <person name="Kuo A."/>
            <person name="Labutti K."/>
            <person name="Pangilinan J."/>
            <person name="Lipzen A."/>
            <person name="Riley R."/>
            <person name="Andreopoulos W."/>
            <person name="He G."/>
            <person name="Johnson J."/>
            <person name="Barry K.W."/>
            <person name="Grigoriev I.V."/>
            <person name="Nagy L."/>
            <person name="Hibbett D."/>
            <person name="Henrissat B."/>
            <person name="Matheny P.B."/>
            <person name="Labbe J."/>
            <person name="Martin F."/>
        </authorList>
    </citation>
    <scope>NUCLEOTIDE SEQUENCE</scope>
    <source>
        <strain evidence="1">FP105234-sp</strain>
    </source>
</reference>
<evidence type="ECO:0000313" key="2">
    <source>
        <dbReference type="Proteomes" id="UP000814033"/>
    </source>
</evidence>
<comment type="caution">
    <text evidence="1">The sequence shown here is derived from an EMBL/GenBank/DDBJ whole genome shotgun (WGS) entry which is preliminary data.</text>
</comment>
<proteinExistence type="predicted"/>
<sequence>MRRWTRSIGYLYVLRCGSRHSESLPTSPMPTTMPVILLTAVDFLLLLACLVALRDIASRRRRIGFPHPPGPRGLPLIGNVFGIPKSRPWLVYAQWAKKYGDIVSTTAMGQNIVILTSLKTARDLFEKRAANYSDRSTLPILKLLEWDWNVPFSRYSDRWRRARKIIERSMRPSAITQYRATQLAKVGAFLKALRSTPQDLREHIGLLQGSIIMSITYGYDVKDYDDKFLKVVDDMVRLGAPLILPGSCLYNDLPILGYLPAWLPGMGFKALAGYCRALGVEARSAPMQLVQEGLKNGTAAPSVTREHLRELEENGEADGAQGLDDIASASASLYPGDPYHRSLLNTALLMLAVCSWSRHRKPSNHLRLLLVHRLNLNGAKTAAVIATFFLVLANFPDVQRKAQAEVDAISRRQRLPDRDDRLNLPYINALIQELLRWHTIIPLGIPHATLKDDIYEGYSIPKGSIVIANAWAILHDPDVYPDPDTYNPERYLTEDGQFKEDLAIAANFGFGKRVCPGRHFADSTLYLIVVSVLSTFSVRKAQDSVQDSSEIRMTDLFTDAPLSRPERFACSITPRDDIALDLISGVSA</sequence>
<protein>
    <submittedName>
        <fullName evidence="1">Cytochrome P450</fullName>
    </submittedName>
</protein>
<accession>A0ACB8REN9</accession>